<dbReference type="Proteomes" id="UP000007110">
    <property type="component" value="Unassembled WGS sequence"/>
</dbReference>
<dbReference type="CDD" id="cd21452">
    <property type="entry name" value="DLC-like_DYNLL1_DYNLL2"/>
    <property type="match status" value="2"/>
</dbReference>
<keyword evidence="4" id="KW-0493">Microtubule</keyword>
<reference evidence="9" key="1">
    <citation type="submission" date="2015-02" db="EMBL/GenBank/DDBJ databases">
        <title>Genome sequencing for Strongylocentrotus purpuratus.</title>
        <authorList>
            <person name="Murali S."/>
            <person name="Liu Y."/>
            <person name="Vee V."/>
            <person name="English A."/>
            <person name="Wang M."/>
            <person name="Skinner E."/>
            <person name="Han Y."/>
            <person name="Muzny D.M."/>
            <person name="Worley K.C."/>
            <person name="Gibbs R.A."/>
        </authorList>
    </citation>
    <scope>NUCLEOTIDE SEQUENCE</scope>
</reference>
<dbReference type="Pfam" id="PF01221">
    <property type="entry name" value="Dynein_light"/>
    <property type="match status" value="2"/>
</dbReference>
<dbReference type="FunFam" id="3.30.740.10:FF:000001">
    <property type="entry name" value="Dynein light chain"/>
    <property type="match status" value="2"/>
</dbReference>
<comment type="subcellular location">
    <subcellularLocation>
        <location evidence="1">Cytoplasm</location>
        <location evidence="1">Cytoskeleton</location>
    </subcellularLocation>
</comment>
<sequence>MSYAKKSSHSDKEPTIVVKNADMDDDLQEEAIDLAKDAFQKFTVEKDIASYIKKEFDAKFQPTWHCIVGRNYGSYVTHETKHFIYFYHDQKAILLFKSGYGGRIRSHFTIKTRQNNICESSFATVYFIFWFVVSSNKSIMNRSGGSSYSGKSGTEKNKIEVKNADMDDDMQELAIDLAKQMLEDGDKTKKVVEKDVAAFIKKEFDKNYDPTWHCIVGRNYGSYVTHETKHFIYFYHGQTAILLFKSG</sequence>
<keyword evidence="3" id="KW-0963">Cytoplasm</keyword>
<dbReference type="PANTHER" id="PTHR11886">
    <property type="entry name" value="DYNEIN LIGHT CHAIN"/>
    <property type="match status" value="1"/>
</dbReference>
<dbReference type="KEGG" id="spu:581871"/>
<dbReference type="GeneID" id="581871"/>
<dbReference type="GO" id="GO:0045505">
    <property type="term" value="F:dynein intermediate chain binding"/>
    <property type="evidence" value="ECO:0000318"/>
    <property type="project" value="GO_Central"/>
</dbReference>
<dbReference type="GO" id="GO:0035721">
    <property type="term" value="P:intraciliary retrograde transport"/>
    <property type="evidence" value="ECO:0000318"/>
    <property type="project" value="GO_Central"/>
</dbReference>
<evidence type="ECO:0000256" key="7">
    <source>
        <dbReference type="ARBA" id="ARBA00023212"/>
    </source>
</evidence>
<evidence type="ECO:0000256" key="4">
    <source>
        <dbReference type="ARBA" id="ARBA00022701"/>
    </source>
</evidence>
<dbReference type="InterPro" id="IPR037177">
    <property type="entry name" value="DLC_sf"/>
</dbReference>
<evidence type="ECO:0000256" key="2">
    <source>
        <dbReference type="ARBA" id="ARBA00010156"/>
    </source>
</evidence>
<dbReference type="SUPFAM" id="SSF54648">
    <property type="entry name" value="DLC"/>
    <property type="match status" value="2"/>
</dbReference>
<dbReference type="GO" id="GO:0044458">
    <property type="term" value="P:motile cilium assembly"/>
    <property type="evidence" value="ECO:0000318"/>
    <property type="project" value="GO_Central"/>
</dbReference>
<evidence type="ECO:0000256" key="3">
    <source>
        <dbReference type="ARBA" id="ARBA00022490"/>
    </source>
</evidence>
<keyword evidence="7" id="KW-0206">Cytoskeleton</keyword>
<dbReference type="GO" id="GO:0005929">
    <property type="term" value="C:cilium"/>
    <property type="evidence" value="ECO:0007669"/>
    <property type="project" value="GOC"/>
</dbReference>
<dbReference type="EnsemblMetazoa" id="XM_030996692">
    <property type="protein sequence ID" value="XP_030852552"/>
    <property type="gene ID" value="LOC581871"/>
</dbReference>
<protein>
    <recommendedName>
        <fullName evidence="10">Dynein light chain</fullName>
    </recommendedName>
</protein>
<accession>A0A7M7PMN5</accession>
<dbReference type="InParanoid" id="A0A7M7PMN5"/>
<dbReference type="InterPro" id="IPR001372">
    <property type="entry name" value="Dynein_light_chain_typ-1/2"/>
</dbReference>
<dbReference type="Gene3D" id="3.30.740.10">
    <property type="entry name" value="Protein Inhibitor Of Neuronal Nitric Oxide Synthase"/>
    <property type="match status" value="2"/>
</dbReference>
<name>A0A7M7PMN5_STRPU</name>
<evidence type="ECO:0000313" key="9">
    <source>
        <dbReference type="Proteomes" id="UP000007110"/>
    </source>
</evidence>
<dbReference type="AlphaFoldDB" id="A0A7M7PMN5"/>
<evidence type="ECO:0000256" key="5">
    <source>
        <dbReference type="ARBA" id="ARBA00023017"/>
    </source>
</evidence>
<dbReference type="OrthoDB" id="10033309at2759"/>
<proteinExistence type="inferred from homology"/>
<evidence type="ECO:0000256" key="6">
    <source>
        <dbReference type="ARBA" id="ARBA00023175"/>
    </source>
</evidence>
<evidence type="ECO:0008006" key="10">
    <source>
        <dbReference type="Google" id="ProtNLM"/>
    </source>
</evidence>
<keyword evidence="9" id="KW-1185">Reference proteome</keyword>
<dbReference type="GO" id="GO:0005868">
    <property type="term" value="C:cytoplasmic dynein complex"/>
    <property type="evidence" value="ECO:0000318"/>
    <property type="project" value="GO_Central"/>
</dbReference>
<keyword evidence="5" id="KW-0243">Dynein</keyword>
<evidence type="ECO:0000256" key="1">
    <source>
        <dbReference type="ARBA" id="ARBA00004245"/>
    </source>
</evidence>
<dbReference type="RefSeq" id="XP_030852552.1">
    <property type="nucleotide sequence ID" value="XM_030996692.1"/>
</dbReference>
<reference evidence="8" key="2">
    <citation type="submission" date="2021-01" db="UniProtKB">
        <authorList>
            <consortium name="EnsemblMetazoa"/>
        </authorList>
    </citation>
    <scope>IDENTIFICATION</scope>
</reference>
<dbReference type="SMART" id="SM01375">
    <property type="entry name" value="Dynein_light"/>
    <property type="match status" value="2"/>
</dbReference>
<dbReference type="GO" id="GO:0005874">
    <property type="term" value="C:microtubule"/>
    <property type="evidence" value="ECO:0007669"/>
    <property type="project" value="UniProtKB-KW"/>
</dbReference>
<keyword evidence="6" id="KW-0505">Motor protein</keyword>
<organism evidence="8 9">
    <name type="scientific">Strongylocentrotus purpuratus</name>
    <name type="common">Purple sea urchin</name>
    <dbReference type="NCBI Taxonomy" id="7668"/>
    <lineage>
        <taxon>Eukaryota</taxon>
        <taxon>Metazoa</taxon>
        <taxon>Echinodermata</taxon>
        <taxon>Eleutherozoa</taxon>
        <taxon>Echinozoa</taxon>
        <taxon>Echinoidea</taxon>
        <taxon>Euechinoidea</taxon>
        <taxon>Echinacea</taxon>
        <taxon>Camarodonta</taxon>
        <taxon>Echinidea</taxon>
        <taxon>Strongylocentrotidae</taxon>
        <taxon>Strongylocentrotus</taxon>
    </lineage>
</organism>
<dbReference type="PANTHER" id="PTHR11886:SF35">
    <property type="entry name" value="DYNEIN LIGHT CHAIN"/>
    <property type="match status" value="1"/>
</dbReference>
<evidence type="ECO:0000313" key="8">
    <source>
        <dbReference type="EnsemblMetazoa" id="XP_030852552"/>
    </source>
</evidence>
<comment type="similarity">
    <text evidence="2">Belongs to the dynein light chain family.</text>
</comment>